<name>A0A1G8ILB9_9SPHI</name>
<evidence type="ECO:0000313" key="1">
    <source>
        <dbReference type="EMBL" id="SDI19746.1"/>
    </source>
</evidence>
<dbReference type="Proteomes" id="UP000199705">
    <property type="component" value="Unassembled WGS sequence"/>
</dbReference>
<sequence>MGHTIVPEHIINLNLLLKRAALLFSVILLTFVKGYAQQFYAATDQGILQQVTITPNGPVSKNVNGCGSGYFSIALWGNKIYYIYITQFFAGLNVADITGGNTPQVTNCQYLASIPPVNSMTVDKNGILYMAGGNSLYKLDPKNPVLVNLGIMPYGASGDLVFYDDKLYMASYSGIVEVSLDDPSQSKLVIPITDRYILGLTSVVSNGAVRVYAIDDQGGRSELIELDLKNMLLKGTAGSLPYSVYDAGSTVETGEIPVITLQRIDVTRECNVVNKGRAEIICAPHGNQYTYKLNTGESNTTGFFDNLLPGNYQVTITSNGGEEPKTSPFTIPDFSLQDPVVTFNKTDPICDIAGSIKLEINADKALYRIKYNNAVYPIDHVFADLIPGVYHFSIITPNGCLLYEKDCTLVQEVCPPIVVNDIVIKPECDFYGEANVTVLTAAHPDNYTYSLNGISNTTGVFNRMLPGTYQLVIISSGGSQAEKQVTVPDFTLTKPYVSYTAKNAICTLAGQIKFNTYVEGVAIGAIKHGGQSYTPDETIRGLSAGTNHFVLLDKQGCIITELDIMITQDSCEPVTFFNTFTPNGDGVNDLFRPNQSSNPIAYKLKVFNRLGQRLFESESIYDGWNGNYNGKPVPTGVYYWLCNYTMGDGQVEVKKGYVTLLR</sequence>
<proteinExistence type="predicted"/>
<dbReference type="RefSeq" id="WP_218134507.1">
    <property type="nucleotide sequence ID" value="NZ_FNCG01000017.1"/>
</dbReference>
<evidence type="ECO:0000313" key="2">
    <source>
        <dbReference type="Proteomes" id="UP000199705"/>
    </source>
</evidence>
<dbReference type="EMBL" id="FNCG01000017">
    <property type="protein sequence ID" value="SDI19746.1"/>
    <property type="molecule type" value="Genomic_DNA"/>
</dbReference>
<dbReference type="AlphaFoldDB" id="A0A1G8ILB9"/>
<dbReference type="STRING" id="551996.SAMN05192573_11739"/>
<dbReference type="Pfam" id="PF13585">
    <property type="entry name" value="CHU_C"/>
    <property type="match status" value="1"/>
</dbReference>
<dbReference type="NCBIfam" id="TIGR04131">
    <property type="entry name" value="Bac_Flav_CTERM"/>
    <property type="match status" value="1"/>
</dbReference>
<dbReference type="SUPFAM" id="SSF63825">
    <property type="entry name" value="YWTD domain"/>
    <property type="match status" value="1"/>
</dbReference>
<reference evidence="2" key="1">
    <citation type="submission" date="2016-10" db="EMBL/GenBank/DDBJ databases">
        <authorList>
            <person name="Varghese N."/>
            <person name="Submissions S."/>
        </authorList>
    </citation>
    <scope>NUCLEOTIDE SEQUENCE [LARGE SCALE GENOMIC DNA]</scope>
    <source>
        <strain evidence="2">Gh-67</strain>
    </source>
</reference>
<keyword evidence="2" id="KW-1185">Reference proteome</keyword>
<organism evidence="1 2">
    <name type="scientific">Mucilaginibacter gossypii</name>
    <dbReference type="NCBI Taxonomy" id="551996"/>
    <lineage>
        <taxon>Bacteria</taxon>
        <taxon>Pseudomonadati</taxon>
        <taxon>Bacteroidota</taxon>
        <taxon>Sphingobacteriia</taxon>
        <taxon>Sphingobacteriales</taxon>
        <taxon>Sphingobacteriaceae</taxon>
        <taxon>Mucilaginibacter</taxon>
    </lineage>
</organism>
<dbReference type="InterPro" id="IPR026341">
    <property type="entry name" value="T9SS_type_B"/>
</dbReference>
<protein>
    <submittedName>
        <fullName evidence="1">Gliding motility-associated C-terminal domain-containing protein</fullName>
    </submittedName>
</protein>
<accession>A0A1G8ILB9</accession>
<gene>
    <name evidence="1" type="ORF">SAMN05192573_11739</name>
</gene>